<dbReference type="Gene3D" id="3.40.50.1220">
    <property type="entry name" value="TPP-binding domain"/>
    <property type="match status" value="1"/>
</dbReference>
<feature type="binding site" evidence="3">
    <location>
        <position position="264"/>
    </location>
    <ligand>
        <name>NAD(+)</name>
        <dbReference type="ChEBI" id="CHEBI:57540"/>
    </ligand>
</feature>
<dbReference type="Gene3D" id="3.30.1600.10">
    <property type="entry name" value="SIR2/SIRT2 'Small Domain"/>
    <property type="match status" value="1"/>
</dbReference>
<feature type="binding site" evidence="3 4">
    <location>
        <position position="137"/>
    </location>
    <ligand>
        <name>Zn(2+)</name>
        <dbReference type="ChEBI" id="CHEBI:29105"/>
    </ligand>
</feature>
<dbReference type="InterPro" id="IPR003000">
    <property type="entry name" value="Sirtuin"/>
</dbReference>
<keyword evidence="3 4" id="KW-0862">Zinc</keyword>
<feature type="domain" description="Deacetylase sirtuin-type" evidence="5">
    <location>
        <begin position="4"/>
        <end position="274"/>
    </location>
</feature>
<evidence type="ECO:0000259" key="5">
    <source>
        <dbReference type="PROSITE" id="PS50305"/>
    </source>
</evidence>
<dbReference type="EMBL" id="JAWJWF010000005">
    <property type="protein sequence ID" value="KAK6631899.1"/>
    <property type="molecule type" value="Genomic_DNA"/>
</dbReference>
<keyword evidence="2 3" id="KW-0520">NAD</keyword>
<dbReference type="HAMAP" id="MF_01121">
    <property type="entry name" value="Sirtuin_ClassIII"/>
    <property type="match status" value="1"/>
</dbReference>
<feature type="binding site" evidence="3">
    <location>
        <position position="73"/>
    </location>
    <ligand>
        <name>substrate</name>
    </ligand>
</feature>
<dbReference type="Proteomes" id="UP001359485">
    <property type="component" value="Unassembled WGS sequence"/>
</dbReference>
<sequence length="274" mass="30214">MACHSRPSSDMSKFREIIKKSKSLLILTGAGVSAESGIPTFRGPGGYWRKYRAENLATPEAFHSNPSLVWEFYHHRREVALTKEPNKAHVAIAQCQDRFSKEGKKVWIITQNIDELHKRAGARDVLELHGSLFKTKCLKCGEVAENYDSPICPALAGKGAPDPGSESADIPDEQLPRCKKETCKGLLRPHIVWFGENLDRQVLDLTEKAVDECDVCMVVGTSSVVYPAAMFAPQVARRGAPVAEFNLETTPATHDFQFHFDGPCGLTIPAALDP</sequence>
<keyword evidence="3 4" id="KW-0479">Metal-binding</keyword>
<keyword evidence="7" id="KW-1185">Reference proteome</keyword>
<dbReference type="EC" id="2.3.1.-" evidence="3"/>
<reference evidence="6 7" key="1">
    <citation type="submission" date="2023-09" db="EMBL/GenBank/DDBJ databases">
        <title>Genomes of two closely related lineages of the louse Polyplax serrata with different host specificities.</title>
        <authorList>
            <person name="Martinu J."/>
            <person name="Tarabai H."/>
            <person name="Stefka J."/>
            <person name="Hypsa V."/>
        </authorList>
    </citation>
    <scope>NUCLEOTIDE SEQUENCE [LARGE SCALE GENOMIC DNA]</scope>
    <source>
        <strain evidence="6">98ZLc_SE</strain>
    </source>
</reference>
<feature type="binding site" evidence="3">
    <location>
        <begin position="111"/>
        <end position="114"/>
    </location>
    <ligand>
        <name>NAD(+)</name>
        <dbReference type="ChEBI" id="CHEBI:57540"/>
    </ligand>
</feature>
<feature type="binding site" evidence="3 4">
    <location>
        <position position="140"/>
    </location>
    <ligand>
        <name>Zn(2+)</name>
        <dbReference type="ChEBI" id="CHEBI:29105"/>
    </ligand>
</feature>
<comment type="caution">
    <text evidence="6">The sequence shown here is derived from an EMBL/GenBank/DDBJ whole genome shotgun (WGS) entry which is preliminary data.</text>
</comment>
<evidence type="ECO:0000256" key="2">
    <source>
        <dbReference type="ARBA" id="ARBA00023027"/>
    </source>
</evidence>
<evidence type="ECO:0000256" key="4">
    <source>
        <dbReference type="PROSITE-ProRule" id="PRU00236"/>
    </source>
</evidence>
<comment type="domain">
    <text evidence="3">In contrast to class I sirtuins, class III sirtuins have only weak deacetylase activity. Difference in substrate specificity is probably due to a larger hydrophobic pocket with 2 residues (Tyr-73 and Arg-76) that bind to malonylated and succinylated substrates and define the specificity.</text>
</comment>
<keyword evidence="1 3" id="KW-0808">Transferase</keyword>
<evidence type="ECO:0000313" key="6">
    <source>
        <dbReference type="EMBL" id="KAK6631899.1"/>
    </source>
</evidence>
<evidence type="ECO:0000313" key="7">
    <source>
        <dbReference type="Proteomes" id="UP001359485"/>
    </source>
</evidence>
<comment type="similarity">
    <text evidence="3">Belongs to the sirtuin family. Class III subfamily.</text>
</comment>
<comment type="function">
    <text evidence="3">NAD-dependent lysine demalonylase, desuccinylase and deglutarylase that specifically removes malonyl, succinyl and glutaryl groups on target proteins. Has weak NAD-dependent protein deacetylase activity; however this activity may not be physiologically relevant in vivo.</text>
</comment>
<protein>
    <recommendedName>
        <fullName evidence="3">NAD-dependent protein deacylase</fullName>
        <ecNumber evidence="3">2.3.1.-</ecNumber>
    </recommendedName>
    <alternativeName>
        <fullName evidence="3">Regulatory protein SIR2 homolog 5</fullName>
    </alternativeName>
</protein>
<comment type="catalytic activity">
    <reaction evidence="3">
        <text>N(6)-glutaryl-L-lysyl-[protein] + NAD(+) + H2O = 2''-O-glutaryl-ADP-D-ribose + nicotinamide + L-lysyl-[protein]</text>
        <dbReference type="Rhea" id="RHEA:47664"/>
        <dbReference type="Rhea" id="RHEA-COMP:9752"/>
        <dbReference type="Rhea" id="RHEA-COMP:11875"/>
        <dbReference type="ChEBI" id="CHEBI:15377"/>
        <dbReference type="ChEBI" id="CHEBI:17154"/>
        <dbReference type="ChEBI" id="CHEBI:29969"/>
        <dbReference type="ChEBI" id="CHEBI:57540"/>
        <dbReference type="ChEBI" id="CHEBI:87828"/>
        <dbReference type="ChEBI" id="CHEBI:87829"/>
    </reaction>
</comment>
<dbReference type="PROSITE" id="PS50305">
    <property type="entry name" value="SIRTUIN"/>
    <property type="match status" value="1"/>
</dbReference>
<dbReference type="SUPFAM" id="SSF52467">
    <property type="entry name" value="DHS-like NAD/FAD-binding domain"/>
    <property type="match status" value="1"/>
</dbReference>
<feature type="binding site" evidence="3">
    <location>
        <begin position="220"/>
        <end position="222"/>
    </location>
    <ligand>
        <name>NAD(+)</name>
        <dbReference type="ChEBI" id="CHEBI:57540"/>
    </ligand>
</feature>
<organism evidence="6 7">
    <name type="scientific">Polyplax serrata</name>
    <name type="common">Common mouse louse</name>
    <dbReference type="NCBI Taxonomy" id="468196"/>
    <lineage>
        <taxon>Eukaryota</taxon>
        <taxon>Metazoa</taxon>
        <taxon>Ecdysozoa</taxon>
        <taxon>Arthropoda</taxon>
        <taxon>Hexapoda</taxon>
        <taxon>Insecta</taxon>
        <taxon>Pterygota</taxon>
        <taxon>Neoptera</taxon>
        <taxon>Paraneoptera</taxon>
        <taxon>Psocodea</taxon>
        <taxon>Troctomorpha</taxon>
        <taxon>Phthiraptera</taxon>
        <taxon>Anoplura</taxon>
        <taxon>Polyplacidae</taxon>
        <taxon>Polyplax</taxon>
    </lineage>
</organism>
<feature type="binding site" evidence="3 4">
    <location>
        <position position="178"/>
    </location>
    <ligand>
        <name>Zn(2+)</name>
        <dbReference type="ChEBI" id="CHEBI:29105"/>
    </ligand>
</feature>
<keyword evidence="3" id="KW-0496">Mitochondrion</keyword>
<evidence type="ECO:0000256" key="3">
    <source>
        <dbReference type="HAMAP-Rule" id="MF_03160"/>
    </source>
</evidence>
<dbReference type="PANTHER" id="PTHR11085:SF10">
    <property type="entry name" value="NAD-DEPENDENT PROTEIN DEACYLASE SIRTUIN-5, MITOCHONDRIAL-RELATED"/>
    <property type="match status" value="1"/>
</dbReference>
<evidence type="ECO:0000256" key="1">
    <source>
        <dbReference type="ARBA" id="ARBA00022679"/>
    </source>
</evidence>
<feature type="binding site" evidence="3">
    <location>
        <begin position="29"/>
        <end position="48"/>
    </location>
    <ligand>
        <name>NAD(+)</name>
        <dbReference type="ChEBI" id="CHEBI:57540"/>
    </ligand>
</feature>
<feature type="binding site" evidence="3 4">
    <location>
        <position position="183"/>
    </location>
    <ligand>
        <name>Zn(2+)</name>
        <dbReference type="ChEBI" id="CHEBI:29105"/>
    </ligand>
</feature>
<feature type="active site" description="Proton acceptor" evidence="3 4">
    <location>
        <position position="129"/>
    </location>
</feature>
<dbReference type="InterPro" id="IPR050134">
    <property type="entry name" value="NAD-dep_sirtuin_deacylases"/>
</dbReference>
<dbReference type="CDD" id="cd01412">
    <property type="entry name" value="SIRT5_Af1_CobB"/>
    <property type="match status" value="1"/>
</dbReference>
<dbReference type="InterPro" id="IPR026590">
    <property type="entry name" value="Ssirtuin_cat_dom"/>
</dbReference>
<feature type="binding site" evidence="3">
    <location>
        <begin position="246"/>
        <end position="248"/>
    </location>
    <ligand>
        <name>NAD(+)</name>
        <dbReference type="ChEBI" id="CHEBI:57540"/>
    </ligand>
</feature>
<feature type="binding site" evidence="3">
    <location>
        <position position="76"/>
    </location>
    <ligand>
        <name>substrate</name>
    </ligand>
</feature>
<comment type="subcellular location">
    <subcellularLocation>
        <location evidence="3">Mitochondrion</location>
    </subcellularLocation>
</comment>
<dbReference type="InterPro" id="IPR029035">
    <property type="entry name" value="DHS-like_NAD/FAD-binding_dom"/>
</dbReference>
<name>A0ABR1AZA1_POLSC</name>
<dbReference type="Pfam" id="PF02146">
    <property type="entry name" value="SIR2"/>
    <property type="match status" value="1"/>
</dbReference>
<comment type="catalytic activity">
    <reaction evidence="3">
        <text>N(6)-malonyl-L-lysyl-[protein] + NAD(+) + H2O = 2''-O-malonyl-ADP-D-ribose + nicotinamide + L-lysyl-[protein]</text>
        <dbReference type="Rhea" id="RHEA:47672"/>
        <dbReference type="Rhea" id="RHEA-COMP:9752"/>
        <dbReference type="Rhea" id="RHEA-COMP:11878"/>
        <dbReference type="ChEBI" id="CHEBI:15377"/>
        <dbReference type="ChEBI" id="CHEBI:17154"/>
        <dbReference type="ChEBI" id="CHEBI:29969"/>
        <dbReference type="ChEBI" id="CHEBI:57540"/>
        <dbReference type="ChEBI" id="CHEBI:87831"/>
        <dbReference type="ChEBI" id="CHEBI:87833"/>
    </reaction>
</comment>
<comment type="cofactor">
    <cofactor evidence="3">
        <name>Zn(2+)</name>
        <dbReference type="ChEBI" id="CHEBI:29105"/>
    </cofactor>
    <text evidence="3">Binds 1 zinc ion per subunit.</text>
</comment>
<accession>A0ABR1AZA1</accession>
<proteinExistence type="inferred from homology"/>
<comment type="catalytic activity">
    <reaction evidence="3">
        <text>N(6)-succinyl-L-lysyl-[protein] + NAD(+) + H2O = 2''-O-succinyl-ADP-D-ribose + nicotinamide + L-lysyl-[protein]</text>
        <dbReference type="Rhea" id="RHEA:47668"/>
        <dbReference type="Rhea" id="RHEA-COMP:9752"/>
        <dbReference type="Rhea" id="RHEA-COMP:11877"/>
        <dbReference type="ChEBI" id="CHEBI:15377"/>
        <dbReference type="ChEBI" id="CHEBI:17154"/>
        <dbReference type="ChEBI" id="CHEBI:29969"/>
        <dbReference type="ChEBI" id="CHEBI:57540"/>
        <dbReference type="ChEBI" id="CHEBI:87830"/>
        <dbReference type="ChEBI" id="CHEBI:87832"/>
    </reaction>
</comment>
<dbReference type="InterPro" id="IPR026591">
    <property type="entry name" value="Sirtuin_cat_small_dom_sf"/>
</dbReference>
<dbReference type="InterPro" id="IPR027546">
    <property type="entry name" value="Sirtuin_class_III"/>
</dbReference>
<dbReference type="PANTHER" id="PTHR11085">
    <property type="entry name" value="NAD-DEPENDENT PROTEIN DEACYLASE SIRTUIN-5, MITOCHONDRIAL-RELATED"/>
    <property type="match status" value="1"/>
</dbReference>
<gene>
    <name evidence="6" type="primary">SIRT5</name>
    <name evidence="6" type="ORF">RUM44_006929</name>
</gene>